<comment type="caution">
    <text evidence="2">The sequence shown here is derived from an EMBL/GenBank/DDBJ whole genome shotgun (WGS) entry which is preliminary data.</text>
</comment>
<keyword evidence="1" id="KW-0812">Transmembrane</keyword>
<evidence type="ECO:0000256" key="1">
    <source>
        <dbReference type="SAM" id="Phobius"/>
    </source>
</evidence>
<organism evidence="2 3">
    <name type="scientific">Chitinophaga nivalis</name>
    <dbReference type="NCBI Taxonomy" id="2991709"/>
    <lineage>
        <taxon>Bacteria</taxon>
        <taxon>Pseudomonadati</taxon>
        <taxon>Bacteroidota</taxon>
        <taxon>Chitinophagia</taxon>
        <taxon>Chitinophagales</taxon>
        <taxon>Chitinophagaceae</taxon>
        <taxon>Chitinophaga</taxon>
    </lineage>
</organism>
<dbReference type="EMBL" id="JAPDNS010000002">
    <property type="protein sequence ID" value="MCW3485550.1"/>
    <property type="molecule type" value="Genomic_DNA"/>
</dbReference>
<accession>A0ABT3INL3</accession>
<protein>
    <submittedName>
        <fullName evidence="2">HlyD family efflux transporter periplasmic adaptor subunit</fullName>
    </submittedName>
</protein>
<keyword evidence="3" id="KW-1185">Reference proteome</keyword>
<keyword evidence="1" id="KW-1133">Transmembrane helix</keyword>
<dbReference type="PANTHER" id="PTHR30386">
    <property type="entry name" value="MEMBRANE FUSION SUBUNIT OF EMRAB-TOLC MULTIDRUG EFFLUX PUMP"/>
    <property type="match status" value="1"/>
</dbReference>
<sequence>MPLIQSNDGYLATGEVQEAIGTSPSWILRRGNLYLLIVILLLLVVSRFITYPETIHVTVTISPDKAPVPVKAPLNGSVISAYVKDDSAVRKGALLFITDTDTLYAPVGGHVLLTTDVTPGSSIRTEIPLALIIPDGNTWDIRLSAGVGQLHKAAIGQRVTISLNSFPVAEYGLITGHVSSIIPATDSSESGILVQPDNLYTTQHKSIRILHRETGQGAIIVSNGNLFSRIFRF</sequence>
<name>A0ABT3INL3_9BACT</name>
<evidence type="ECO:0000313" key="3">
    <source>
        <dbReference type="Proteomes" id="UP001207742"/>
    </source>
</evidence>
<keyword evidence="1" id="KW-0472">Membrane</keyword>
<evidence type="ECO:0000313" key="2">
    <source>
        <dbReference type="EMBL" id="MCW3485550.1"/>
    </source>
</evidence>
<dbReference type="PANTHER" id="PTHR30386:SF18">
    <property type="entry name" value="INNER MEMBRANE PROTEIN YIAV-RELATED"/>
    <property type="match status" value="1"/>
</dbReference>
<dbReference type="InterPro" id="IPR050739">
    <property type="entry name" value="MFP"/>
</dbReference>
<dbReference type="RefSeq" id="WP_264732083.1">
    <property type="nucleotide sequence ID" value="NZ_JAPDNR010000001.1"/>
</dbReference>
<feature type="transmembrane region" description="Helical" evidence="1">
    <location>
        <begin position="33"/>
        <end position="51"/>
    </location>
</feature>
<gene>
    <name evidence="2" type="ORF">OL497_16690</name>
</gene>
<dbReference type="Proteomes" id="UP001207742">
    <property type="component" value="Unassembled WGS sequence"/>
</dbReference>
<proteinExistence type="predicted"/>
<reference evidence="2 3" key="1">
    <citation type="submission" date="2022-10" db="EMBL/GenBank/DDBJ databases">
        <title>Chitinophaga nivalis PC15 sp. nov., isolated from Pyeongchang county, South Korea.</title>
        <authorList>
            <person name="Trinh H.N."/>
        </authorList>
    </citation>
    <scope>NUCLEOTIDE SEQUENCE [LARGE SCALE GENOMIC DNA]</scope>
    <source>
        <strain evidence="2 3">PC14</strain>
    </source>
</reference>